<evidence type="ECO:0000313" key="13">
    <source>
        <dbReference type="RefSeq" id="XP_033532519.1"/>
    </source>
</evidence>
<accession>A0A6G1FYP2</accession>
<dbReference type="GO" id="GO:0005524">
    <property type="term" value="F:ATP binding"/>
    <property type="evidence" value="ECO:0007669"/>
    <property type="project" value="UniProtKB-KW"/>
</dbReference>
<gene>
    <name evidence="11 13" type="ORF">P152DRAFT_460182</name>
</gene>
<keyword evidence="12" id="KW-1185">Reference proteome</keyword>
<feature type="region of interest" description="Disordered" evidence="10">
    <location>
        <begin position="54"/>
        <end position="82"/>
    </location>
</feature>
<evidence type="ECO:0000256" key="10">
    <source>
        <dbReference type="SAM" id="MobiDB-lite"/>
    </source>
</evidence>
<dbReference type="Pfam" id="PF05783">
    <property type="entry name" value="DLIC"/>
    <property type="match status" value="1"/>
</dbReference>
<evidence type="ECO:0000256" key="3">
    <source>
        <dbReference type="ARBA" id="ARBA00022490"/>
    </source>
</evidence>
<keyword evidence="6" id="KW-0067">ATP-binding</keyword>
<keyword evidence="3" id="KW-0963">Cytoplasm</keyword>
<dbReference type="GO" id="GO:0005874">
    <property type="term" value="C:microtubule"/>
    <property type="evidence" value="ECO:0007669"/>
    <property type="project" value="UniProtKB-KW"/>
</dbReference>
<dbReference type="GeneID" id="54420411"/>
<keyword evidence="4" id="KW-0493">Microtubule</keyword>
<evidence type="ECO:0000256" key="2">
    <source>
        <dbReference type="ARBA" id="ARBA00022448"/>
    </source>
</evidence>
<dbReference type="RefSeq" id="XP_033532519.1">
    <property type="nucleotide sequence ID" value="XM_033679841.1"/>
</dbReference>
<dbReference type="GO" id="GO:0045504">
    <property type="term" value="F:dynein heavy chain binding"/>
    <property type="evidence" value="ECO:0007669"/>
    <property type="project" value="TreeGrafter"/>
</dbReference>
<proteinExistence type="predicted"/>
<feature type="compositionally biased region" description="Low complexity" evidence="10">
    <location>
        <begin position="347"/>
        <end position="362"/>
    </location>
</feature>
<dbReference type="InterPro" id="IPR008467">
    <property type="entry name" value="Dynein1_light_intermed_chain"/>
</dbReference>
<feature type="compositionally biased region" description="Low complexity" evidence="10">
    <location>
        <begin position="1"/>
        <end position="22"/>
    </location>
</feature>
<dbReference type="InterPro" id="IPR022780">
    <property type="entry name" value="Dynein_light_int_chain"/>
</dbReference>
<protein>
    <recommendedName>
        <fullName evidence="14">Dynein light intermediate chain</fullName>
    </recommendedName>
</protein>
<feature type="compositionally biased region" description="Low complexity" evidence="10">
    <location>
        <begin position="65"/>
        <end position="82"/>
    </location>
</feature>
<organism evidence="11">
    <name type="scientific">Eremomyces bilateralis CBS 781.70</name>
    <dbReference type="NCBI Taxonomy" id="1392243"/>
    <lineage>
        <taxon>Eukaryota</taxon>
        <taxon>Fungi</taxon>
        <taxon>Dikarya</taxon>
        <taxon>Ascomycota</taxon>
        <taxon>Pezizomycotina</taxon>
        <taxon>Dothideomycetes</taxon>
        <taxon>Dothideomycetes incertae sedis</taxon>
        <taxon>Eremomycetales</taxon>
        <taxon>Eremomycetaceae</taxon>
        <taxon>Eremomyces</taxon>
    </lineage>
</organism>
<dbReference type="OrthoDB" id="27603at2759"/>
<dbReference type="EMBL" id="ML975164">
    <property type="protein sequence ID" value="KAF1810888.1"/>
    <property type="molecule type" value="Genomic_DNA"/>
</dbReference>
<evidence type="ECO:0000256" key="6">
    <source>
        <dbReference type="ARBA" id="ARBA00022840"/>
    </source>
</evidence>
<dbReference type="PANTHER" id="PTHR12688:SF0">
    <property type="entry name" value="DYNEIN LIGHT INTERMEDIATE CHAIN"/>
    <property type="match status" value="1"/>
</dbReference>
<dbReference type="Proteomes" id="UP000504638">
    <property type="component" value="Unplaced"/>
</dbReference>
<sequence>MASRPPRSSTGASTTTTAQPPSIWSSLLDAASTSKRLPNKTLLILGGTPNSQRDFLTSLTHDPASSRNRPLNNLRNTTNPSNPLANDLALGYTYHDVLDADQEDVLARVGCYMVSDPADEALVPLARKVVLSKDAVDGGMCVVLLLDWARPWEWLRKLRGWIRWVRILVDGADDEVKEVMEAEVRAWRERKRGPGAEASAGERPGTAGSDVVVPLGPGEWDSPLGLPLCVVAQNAEAIEGLERERGWREEEFDFVLQVLRTVLLKHGAGLVYTMSSPQASAPMRDLVHAMLGIQSMLKRSQLKHNVIDRDQVLVPPNWDSWGKIRVLREGLDVEEVSKIWDLDIDASSPSNSLQPSDQSPSDSPDHSETSSVLALYKSHIPSPRGTLGTDLIRSHATSISVSAPDNQVFLEQQRSILDKLQGEDEKEKANKPKASNAGVLSSIVAATTESAGGRVVEDHIGPVQFNFGGVNVDAEEEIRRIEEREASRAAPKPDAPATPITPTTAKSEAKSDMDNKELSKFFSALKAKTGGSPASSPKA</sequence>
<comment type="subcellular location">
    <subcellularLocation>
        <location evidence="1">Cytoplasm</location>
        <location evidence="1">Cytoskeleton</location>
    </subcellularLocation>
</comment>
<evidence type="ECO:0000256" key="9">
    <source>
        <dbReference type="ARBA" id="ARBA00023212"/>
    </source>
</evidence>
<evidence type="ECO:0000313" key="11">
    <source>
        <dbReference type="EMBL" id="KAF1810888.1"/>
    </source>
</evidence>
<evidence type="ECO:0000313" key="12">
    <source>
        <dbReference type="Proteomes" id="UP000504638"/>
    </source>
</evidence>
<feature type="region of interest" description="Disordered" evidence="10">
    <location>
        <begin position="481"/>
        <end position="515"/>
    </location>
</feature>
<dbReference type="PANTHER" id="PTHR12688">
    <property type="entry name" value="DYNEIN LIGHT INTERMEDIATE CHAIN"/>
    <property type="match status" value="1"/>
</dbReference>
<name>A0A6G1FYP2_9PEZI</name>
<keyword evidence="9" id="KW-0206">Cytoskeleton</keyword>
<evidence type="ECO:0000256" key="7">
    <source>
        <dbReference type="ARBA" id="ARBA00023017"/>
    </source>
</evidence>
<dbReference type="GO" id="GO:0035974">
    <property type="term" value="C:meiotic spindle pole body"/>
    <property type="evidence" value="ECO:0007669"/>
    <property type="project" value="TreeGrafter"/>
</dbReference>
<reference evidence="11 13" key="1">
    <citation type="submission" date="2020-01" db="EMBL/GenBank/DDBJ databases">
        <authorList>
            <consortium name="DOE Joint Genome Institute"/>
            <person name="Haridas S."/>
            <person name="Albert R."/>
            <person name="Binder M."/>
            <person name="Bloem J."/>
            <person name="Labutti K."/>
            <person name="Salamov A."/>
            <person name="Andreopoulos B."/>
            <person name="Baker S.E."/>
            <person name="Barry K."/>
            <person name="Bills G."/>
            <person name="Bluhm B.H."/>
            <person name="Cannon C."/>
            <person name="Castanera R."/>
            <person name="Culley D.E."/>
            <person name="Daum C."/>
            <person name="Ezra D."/>
            <person name="Gonzalez J.B."/>
            <person name="Henrissat B."/>
            <person name="Kuo A."/>
            <person name="Liang C."/>
            <person name="Lipzen A."/>
            <person name="Lutzoni F."/>
            <person name="Magnuson J."/>
            <person name="Mondo S."/>
            <person name="Nolan M."/>
            <person name="Ohm R."/>
            <person name="Pangilinan J."/>
            <person name="Park H.-J."/>
            <person name="Ramirez L."/>
            <person name="Alfaro M."/>
            <person name="Sun H."/>
            <person name="Tritt A."/>
            <person name="Yoshinaga Y."/>
            <person name="Zwiers L.-H."/>
            <person name="Turgeon B.G."/>
            <person name="Goodwin S.B."/>
            <person name="Spatafora J.W."/>
            <person name="Crous P.W."/>
            <person name="Grigoriev I.V."/>
        </authorList>
    </citation>
    <scope>NUCLEOTIDE SEQUENCE</scope>
    <source>
        <strain evidence="11 13">CBS 781.70</strain>
    </source>
</reference>
<evidence type="ECO:0000256" key="8">
    <source>
        <dbReference type="ARBA" id="ARBA00023175"/>
    </source>
</evidence>
<feature type="region of interest" description="Disordered" evidence="10">
    <location>
        <begin position="1"/>
        <end position="24"/>
    </location>
</feature>
<keyword evidence="2" id="KW-0813">Transport</keyword>
<evidence type="ECO:0000256" key="1">
    <source>
        <dbReference type="ARBA" id="ARBA00004245"/>
    </source>
</evidence>
<evidence type="ECO:0000256" key="5">
    <source>
        <dbReference type="ARBA" id="ARBA00022741"/>
    </source>
</evidence>
<evidence type="ECO:0000256" key="4">
    <source>
        <dbReference type="ARBA" id="ARBA00022701"/>
    </source>
</evidence>
<dbReference type="GO" id="GO:0005868">
    <property type="term" value="C:cytoplasmic dynein complex"/>
    <property type="evidence" value="ECO:0007669"/>
    <property type="project" value="InterPro"/>
</dbReference>
<dbReference type="GO" id="GO:0000226">
    <property type="term" value="P:microtubule cytoskeleton organization"/>
    <property type="evidence" value="ECO:0007669"/>
    <property type="project" value="TreeGrafter"/>
</dbReference>
<keyword evidence="7" id="KW-0243">Dynein</keyword>
<dbReference type="GO" id="GO:0007018">
    <property type="term" value="P:microtubule-based movement"/>
    <property type="evidence" value="ECO:0007669"/>
    <property type="project" value="InterPro"/>
</dbReference>
<feature type="region of interest" description="Disordered" evidence="10">
    <location>
        <begin position="347"/>
        <end position="371"/>
    </location>
</feature>
<feature type="compositionally biased region" description="Low complexity" evidence="10">
    <location>
        <begin position="488"/>
        <end position="505"/>
    </location>
</feature>
<keyword evidence="5" id="KW-0547">Nucleotide-binding</keyword>
<dbReference type="AlphaFoldDB" id="A0A6G1FYP2"/>
<reference evidence="13" key="3">
    <citation type="submission" date="2025-04" db="UniProtKB">
        <authorList>
            <consortium name="RefSeq"/>
        </authorList>
    </citation>
    <scope>IDENTIFICATION</scope>
    <source>
        <strain evidence="13">CBS 781.70</strain>
    </source>
</reference>
<keyword evidence="8" id="KW-0505">Motor protein</keyword>
<evidence type="ECO:0008006" key="14">
    <source>
        <dbReference type="Google" id="ProtNLM"/>
    </source>
</evidence>
<reference evidence="13" key="2">
    <citation type="submission" date="2020-04" db="EMBL/GenBank/DDBJ databases">
        <authorList>
            <consortium name="NCBI Genome Project"/>
        </authorList>
    </citation>
    <scope>NUCLEOTIDE SEQUENCE</scope>
    <source>
        <strain evidence="13">CBS 781.70</strain>
    </source>
</reference>